<dbReference type="SUPFAM" id="SSF55486">
    <property type="entry name" value="Metalloproteases ('zincins'), catalytic domain"/>
    <property type="match status" value="1"/>
</dbReference>
<organism evidence="1 2">
    <name type="scientific">Tepidiphilus baoligensis</name>
    <dbReference type="NCBI Taxonomy" id="2698687"/>
    <lineage>
        <taxon>Bacteria</taxon>
        <taxon>Pseudomonadati</taxon>
        <taxon>Pseudomonadota</taxon>
        <taxon>Hydrogenophilia</taxon>
        <taxon>Hydrogenophilales</taxon>
        <taxon>Hydrogenophilaceae</taxon>
        <taxon>Tepidiphilus</taxon>
    </lineage>
</organism>
<evidence type="ECO:0008006" key="3">
    <source>
        <dbReference type="Google" id="ProtNLM"/>
    </source>
</evidence>
<name>A0ABX1QK44_9PROT</name>
<accession>A0ABX1QK44</accession>
<dbReference type="InterPro" id="IPR024079">
    <property type="entry name" value="MetalloPept_cat_dom_sf"/>
</dbReference>
<evidence type="ECO:0000313" key="2">
    <source>
        <dbReference type="Proteomes" id="UP000669605"/>
    </source>
</evidence>
<dbReference type="Proteomes" id="UP000669605">
    <property type="component" value="Unassembled WGS sequence"/>
</dbReference>
<dbReference type="InterPro" id="IPR042252">
    <property type="entry name" value="MtfA_N"/>
</dbReference>
<dbReference type="EMBL" id="JAAAUB010000004">
    <property type="protein sequence ID" value="NMH16311.1"/>
    <property type="molecule type" value="Genomic_DNA"/>
</dbReference>
<gene>
    <name evidence="1" type="ORF">GV368_04155</name>
</gene>
<dbReference type="Gene3D" id="3.40.390.10">
    <property type="entry name" value="Collagenase (Catalytic Domain)"/>
    <property type="match status" value="1"/>
</dbReference>
<dbReference type="RefSeq" id="WP_169115601.1">
    <property type="nucleotide sequence ID" value="NZ_JAAAUB010000004.1"/>
</dbReference>
<comment type="caution">
    <text evidence="1">The sequence shown here is derived from an EMBL/GenBank/DDBJ whole genome shotgun (WGS) entry which is preliminary data.</text>
</comment>
<sequence>MPAWIDALRRLWRSRREHAEPDETFWNAVENTLPFLRNIPPTAHERVRRLAARFLATKTFYGAHGLPITDLIAGSIAWQAALVAHRTGLGIYDDFVGVIVYPEPFRVRRHLADEIGLVHEFDDELYGETWEGGPVIVSWGAGEAEGMQVVLHEFAHRLDLADGALDGVPLLPPSLPRARWERVMEDALRRLQDELDTGKSPPLDPYAEEGPEEFFPVATETFFAQPEALAAWDPALFAALCEVYGIIPLHPTEPHHGPHTTRSP</sequence>
<dbReference type="PANTHER" id="PTHR30164">
    <property type="entry name" value="MTFA PEPTIDASE"/>
    <property type="match status" value="1"/>
</dbReference>
<proteinExistence type="predicted"/>
<keyword evidence="2" id="KW-1185">Reference proteome</keyword>
<reference evidence="1 2" key="1">
    <citation type="journal article" date="2020" name="Curr. Microbiol.">
        <title>Tepidiphilus baoligensis sp. nov., a Novel Bacterium of the Family Hydrogenophilaceae Isolated from an Oil Reservoir.</title>
        <authorList>
            <person name="Zhang X."/>
            <person name="Wang G."/>
            <person name="Ma X."/>
            <person name="Yu J."/>
            <person name="You J."/>
            <person name="Xue Y."/>
            <person name="Ma Y."/>
        </authorList>
    </citation>
    <scope>NUCLEOTIDE SEQUENCE [LARGE SCALE GENOMIC DNA]</scope>
    <source>
        <strain evidence="1 2">B18-69</strain>
    </source>
</reference>
<dbReference type="CDD" id="cd20169">
    <property type="entry name" value="Peptidase_M90_mtfA"/>
    <property type="match status" value="1"/>
</dbReference>
<protein>
    <recommendedName>
        <fullName evidence="3">Zinc-dependent peptidase</fullName>
    </recommendedName>
</protein>
<dbReference type="Gene3D" id="1.10.472.150">
    <property type="entry name" value="Glucose-regulated metallo-peptidase M90, N-terminal domain"/>
    <property type="match status" value="1"/>
</dbReference>
<dbReference type="Pfam" id="PF06167">
    <property type="entry name" value="Peptidase_M90"/>
    <property type="match status" value="1"/>
</dbReference>
<dbReference type="PANTHER" id="PTHR30164:SF2">
    <property type="entry name" value="PROTEIN MTFA"/>
    <property type="match status" value="1"/>
</dbReference>
<evidence type="ECO:0000313" key="1">
    <source>
        <dbReference type="EMBL" id="NMH16311.1"/>
    </source>
</evidence>
<dbReference type="InterPro" id="IPR010384">
    <property type="entry name" value="MtfA_fam"/>
</dbReference>